<accession>X1GIZ9</accession>
<evidence type="ECO:0000256" key="1">
    <source>
        <dbReference type="SAM" id="Phobius"/>
    </source>
</evidence>
<reference evidence="2" key="1">
    <citation type="journal article" date="2014" name="Front. Microbiol.">
        <title>High frequency of phylogenetically diverse reductive dehalogenase-homologous genes in deep subseafloor sedimentary metagenomes.</title>
        <authorList>
            <person name="Kawai M."/>
            <person name="Futagami T."/>
            <person name="Toyoda A."/>
            <person name="Takaki Y."/>
            <person name="Nishi S."/>
            <person name="Hori S."/>
            <person name="Arai W."/>
            <person name="Tsubouchi T."/>
            <person name="Morono Y."/>
            <person name="Uchiyama I."/>
            <person name="Ito T."/>
            <person name="Fujiyama A."/>
            <person name="Inagaki F."/>
            <person name="Takami H."/>
        </authorList>
    </citation>
    <scope>NUCLEOTIDE SEQUENCE</scope>
    <source>
        <strain evidence="2">Expedition CK06-06</strain>
    </source>
</reference>
<organism evidence="2">
    <name type="scientific">marine sediment metagenome</name>
    <dbReference type="NCBI Taxonomy" id="412755"/>
    <lineage>
        <taxon>unclassified sequences</taxon>
        <taxon>metagenomes</taxon>
        <taxon>ecological metagenomes</taxon>
    </lineage>
</organism>
<gene>
    <name evidence="2" type="ORF">S03H2_34716</name>
</gene>
<keyword evidence="1" id="KW-0472">Membrane</keyword>
<keyword evidence="1" id="KW-0812">Transmembrane</keyword>
<dbReference type="AlphaFoldDB" id="X1GIZ9"/>
<keyword evidence="1" id="KW-1133">Transmembrane helix</keyword>
<comment type="caution">
    <text evidence="2">The sequence shown here is derived from an EMBL/GenBank/DDBJ whole genome shotgun (WGS) entry which is preliminary data.</text>
</comment>
<proteinExistence type="predicted"/>
<sequence>MNNQEMQTVLKLIGLKQEESLLKWLFMPFWKALTATIILITFCFIFNGTFFMAIILSPVIAFGIYMSRRCYNRLKELKEFDINPRYMK</sequence>
<evidence type="ECO:0000313" key="2">
    <source>
        <dbReference type="EMBL" id="GAH57901.1"/>
    </source>
</evidence>
<dbReference type="EMBL" id="BARU01021201">
    <property type="protein sequence ID" value="GAH57901.1"/>
    <property type="molecule type" value="Genomic_DNA"/>
</dbReference>
<feature type="transmembrane region" description="Helical" evidence="1">
    <location>
        <begin position="32"/>
        <end position="65"/>
    </location>
</feature>
<protein>
    <submittedName>
        <fullName evidence="2">Uncharacterized protein</fullName>
    </submittedName>
</protein>
<name>X1GIZ9_9ZZZZ</name>